<evidence type="ECO:0000313" key="1">
    <source>
        <dbReference type="EMBL" id="KXZ42085.1"/>
    </source>
</evidence>
<comment type="caution">
    <text evidence="1">The sequence shown here is derived from an EMBL/GenBank/DDBJ whole genome shotgun (WGS) entry which is preliminary data.</text>
</comment>
<organism evidence="1 2">
    <name type="scientific">Gonium pectorale</name>
    <name type="common">Green alga</name>
    <dbReference type="NCBI Taxonomy" id="33097"/>
    <lineage>
        <taxon>Eukaryota</taxon>
        <taxon>Viridiplantae</taxon>
        <taxon>Chlorophyta</taxon>
        <taxon>core chlorophytes</taxon>
        <taxon>Chlorophyceae</taxon>
        <taxon>CS clade</taxon>
        <taxon>Chlamydomonadales</taxon>
        <taxon>Volvocaceae</taxon>
        <taxon>Gonium</taxon>
    </lineage>
</organism>
<keyword evidence="2" id="KW-1185">Reference proteome</keyword>
<evidence type="ECO:0000313" key="2">
    <source>
        <dbReference type="Proteomes" id="UP000075714"/>
    </source>
</evidence>
<proteinExistence type="predicted"/>
<dbReference type="EMBL" id="LSYV01000207">
    <property type="protein sequence ID" value="KXZ42085.1"/>
    <property type="molecule type" value="Genomic_DNA"/>
</dbReference>
<dbReference type="AlphaFoldDB" id="A0A150FY18"/>
<name>A0A150FY18_GONPE</name>
<gene>
    <name evidence="1" type="ORF">GPECTOR_208g397</name>
</gene>
<protein>
    <submittedName>
        <fullName evidence="1">Uncharacterized protein</fullName>
    </submittedName>
</protein>
<dbReference type="Proteomes" id="UP000075714">
    <property type="component" value="Unassembled WGS sequence"/>
</dbReference>
<sequence>MHTLREWGAQHAETLTYVPDLFGHPYAVRHALAPMFALQAYGGFGEDGQGSAFKWLLIGDDDTQW</sequence>
<reference evidence="2" key="1">
    <citation type="journal article" date="2016" name="Nat. Commun.">
        <title>The Gonium pectorale genome demonstrates co-option of cell cycle regulation during the evolution of multicellularity.</title>
        <authorList>
            <person name="Hanschen E.R."/>
            <person name="Marriage T.N."/>
            <person name="Ferris P.J."/>
            <person name="Hamaji T."/>
            <person name="Toyoda A."/>
            <person name="Fujiyama A."/>
            <person name="Neme R."/>
            <person name="Noguchi H."/>
            <person name="Minakuchi Y."/>
            <person name="Suzuki M."/>
            <person name="Kawai-Toyooka H."/>
            <person name="Smith D.R."/>
            <person name="Sparks H."/>
            <person name="Anderson J."/>
            <person name="Bakaric R."/>
            <person name="Luria V."/>
            <person name="Karger A."/>
            <person name="Kirschner M.W."/>
            <person name="Durand P.M."/>
            <person name="Michod R.E."/>
            <person name="Nozaki H."/>
            <person name="Olson B.J."/>
        </authorList>
    </citation>
    <scope>NUCLEOTIDE SEQUENCE [LARGE SCALE GENOMIC DNA]</scope>
    <source>
        <strain evidence="2">NIES-2863</strain>
    </source>
</reference>
<accession>A0A150FY18</accession>